<proteinExistence type="predicted"/>
<keyword evidence="1" id="KW-1133">Transmembrane helix</keyword>
<accession>A0AAE3JZB5</accession>
<evidence type="ECO:0000313" key="2">
    <source>
        <dbReference type="EMBL" id="MCI5754665.1"/>
    </source>
</evidence>
<keyword evidence="1" id="KW-0472">Membrane</keyword>
<reference evidence="2 3" key="1">
    <citation type="submission" date="2022-03" db="EMBL/GenBank/DDBJ databases">
        <title>Metagenome-assembled genomes from swine fecal metagenomes.</title>
        <authorList>
            <person name="Holman D.B."/>
            <person name="Kommadath A."/>
        </authorList>
    </citation>
    <scope>NUCLEOTIDE SEQUENCE [LARGE SCALE GENOMIC DNA]</scope>
    <source>
        <strain evidence="2">SUG147</strain>
    </source>
</reference>
<keyword evidence="1" id="KW-0812">Transmembrane</keyword>
<dbReference type="Proteomes" id="UP001139365">
    <property type="component" value="Unassembled WGS sequence"/>
</dbReference>
<evidence type="ECO:0000313" key="3">
    <source>
        <dbReference type="Proteomes" id="UP001139365"/>
    </source>
</evidence>
<feature type="transmembrane region" description="Helical" evidence="1">
    <location>
        <begin position="15"/>
        <end position="36"/>
    </location>
</feature>
<dbReference type="EMBL" id="JALEMU010000001">
    <property type="protein sequence ID" value="MCI5754665.1"/>
    <property type="molecule type" value="Genomic_DNA"/>
</dbReference>
<name>A0AAE3JZB5_9BACT</name>
<feature type="transmembrane region" description="Helical" evidence="1">
    <location>
        <begin position="122"/>
        <end position="143"/>
    </location>
</feature>
<gene>
    <name evidence="2" type="ORF">MR241_00020</name>
</gene>
<evidence type="ECO:0000256" key="1">
    <source>
        <dbReference type="SAM" id="Phobius"/>
    </source>
</evidence>
<sequence length="159" mass="17297">MTMTFSDILIQNNPTLAAILYPMLAGLIIGATVVLFNKQVIGKLVKKLLDDKIHSEGSAKTLDELGFGKSRMLKFLLRDGTTLRKVVKTAEGGEAGAAARYYIPQDCAYRAEVTYNPDGSSVITVVIAIVMFIALTFIMMTVIPDLIQMLKNAINAPKS</sequence>
<protein>
    <submittedName>
        <fullName evidence="2">Uncharacterized protein</fullName>
    </submittedName>
</protein>
<comment type="caution">
    <text evidence="2">The sequence shown here is derived from an EMBL/GenBank/DDBJ whole genome shotgun (WGS) entry which is preliminary data.</text>
</comment>
<dbReference type="AlphaFoldDB" id="A0AAE3JZB5"/>
<organism evidence="2 3">
    <name type="scientific">Candidatus Colimorpha enterica</name>
    <dbReference type="NCBI Taxonomy" id="3083063"/>
    <lineage>
        <taxon>Bacteria</taxon>
        <taxon>Pseudomonadati</taxon>
        <taxon>Bacteroidota</taxon>
        <taxon>Bacteroidia</taxon>
        <taxon>Bacteroidales</taxon>
        <taxon>Candidatus Colimorpha</taxon>
    </lineage>
</organism>